<feature type="active site" description="Proton acceptor" evidence="2">
    <location>
        <position position="47"/>
    </location>
</feature>
<dbReference type="InterPro" id="IPR036526">
    <property type="entry name" value="C-N_Hydrolase_sf"/>
</dbReference>
<comment type="caution">
    <text evidence="4">The sequence shown here is derived from an EMBL/GenBank/DDBJ whole genome shotgun (WGS) entry which is preliminary data.</text>
</comment>
<name>A0A0P9D355_9BACL</name>
<keyword evidence="5" id="KW-1185">Reference proteome</keyword>
<dbReference type="InterPro" id="IPR000132">
    <property type="entry name" value="Nitrilase/CN_hydratase_CS"/>
</dbReference>
<comment type="similarity">
    <text evidence="1">Belongs to the carbon-nitrogen hydrolase superfamily. Nitrilase family.</text>
</comment>
<dbReference type="Pfam" id="PF00795">
    <property type="entry name" value="CN_hydrolase"/>
    <property type="match status" value="1"/>
</dbReference>
<evidence type="ECO:0000313" key="4">
    <source>
        <dbReference type="EMBL" id="KPV43943.1"/>
    </source>
</evidence>
<evidence type="ECO:0000256" key="1">
    <source>
        <dbReference type="ARBA" id="ARBA00008129"/>
    </source>
</evidence>
<protein>
    <recommendedName>
        <fullName evidence="3">CN hydrolase domain-containing protein</fullName>
    </recommendedName>
</protein>
<dbReference type="PROSITE" id="PS50263">
    <property type="entry name" value="CN_HYDROLASE"/>
    <property type="match status" value="1"/>
</dbReference>
<dbReference type="PANTHER" id="PTHR46044:SF1">
    <property type="entry name" value="CN HYDROLASE DOMAIN-CONTAINING PROTEIN"/>
    <property type="match status" value="1"/>
</dbReference>
<dbReference type="AlphaFoldDB" id="A0A0P9D355"/>
<evidence type="ECO:0000256" key="2">
    <source>
        <dbReference type="PROSITE-ProRule" id="PRU10139"/>
    </source>
</evidence>
<accession>A0A0P9D355</accession>
<gene>
    <name evidence="4" type="ORF">AN477_09470</name>
</gene>
<proteinExistence type="inferred from homology"/>
<dbReference type="RefSeq" id="WP_054968913.1">
    <property type="nucleotide sequence ID" value="NZ_LJCO01000042.1"/>
</dbReference>
<dbReference type="InterPro" id="IPR044149">
    <property type="entry name" value="Nitrilases_CHs"/>
</dbReference>
<sequence>MRSKDSVKVAVIQAASEMMELEASVEKACRLITEAGKQGAELIVFPEAFLSGYPRGLSFGAVVGSRALAGRQDFGRYWRSAVTVPSPATDRLAKAIAEAHAYVVMGIPGRVP</sequence>
<evidence type="ECO:0000313" key="5">
    <source>
        <dbReference type="Proteomes" id="UP000050482"/>
    </source>
</evidence>
<dbReference type="SUPFAM" id="SSF56317">
    <property type="entry name" value="Carbon-nitrogen hydrolase"/>
    <property type="match status" value="1"/>
</dbReference>
<dbReference type="STRING" id="471514.AN477_09470"/>
<dbReference type="GO" id="GO:0051410">
    <property type="term" value="P:detoxification of nitrogen compound"/>
    <property type="evidence" value="ECO:0007669"/>
    <property type="project" value="TreeGrafter"/>
</dbReference>
<feature type="domain" description="CN hydrolase" evidence="3">
    <location>
        <begin position="7"/>
        <end position="112"/>
    </location>
</feature>
<dbReference type="GO" id="GO:0000257">
    <property type="term" value="F:nitrilase activity"/>
    <property type="evidence" value="ECO:0007669"/>
    <property type="project" value="UniProtKB-ARBA"/>
</dbReference>
<dbReference type="InterPro" id="IPR003010">
    <property type="entry name" value="C-N_Hydrolase"/>
</dbReference>
<reference evidence="4 5" key="1">
    <citation type="submission" date="2015-09" db="EMBL/GenBank/DDBJ databases">
        <title>Draft genome sequence of Alicyclobacillus ferrooxydans DSM 22381.</title>
        <authorList>
            <person name="Hemp J."/>
        </authorList>
    </citation>
    <scope>NUCLEOTIDE SEQUENCE [LARGE SCALE GENOMIC DNA]</scope>
    <source>
        <strain evidence="4 5">TC-34</strain>
    </source>
</reference>
<dbReference type="PATRIC" id="fig|471514.4.peg.468"/>
<organism evidence="4 5">
    <name type="scientific">Alicyclobacillus ferrooxydans</name>
    <dbReference type="NCBI Taxonomy" id="471514"/>
    <lineage>
        <taxon>Bacteria</taxon>
        <taxon>Bacillati</taxon>
        <taxon>Bacillota</taxon>
        <taxon>Bacilli</taxon>
        <taxon>Bacillales</taxon>
        <taxon>Alicyclobacillaceae</taxon>
        <taxon>Alicyclobacillus</taxon>
    </lineage>
</organism>
<dbReference type="Proteomes" id="UP000050482">
    <property type="component" value="Unassembled WGS sequence"/>
</dbReference>
<dbReference type="PROSITE" id="PS00920">
    <property type="entry name" value="NITRIL_CHT_1"/>
    <property type="match status" value="1"/>
</dbReference>
<dbReference type="GO" id="GO:0018822">
    <property type="term" value="F:nitrile hydratase activity"/>
    <property type="evidence" value="ECO:0007669"/>
    <property type="project" value="TreeGrafter"/>
</dbReference>
<dbReference type="PANTHER" id="PTHR46044">
    <property type="entry name" value="NITRILASE"/>
    <property type="match status" value="1"/>
</dbReference>
<dbReference type="EMBL" id="LJCO01000042">
    <property type="protein sequence ID" value="KPV43943.1"/>
    <property type="molecule type" value="Genomic_DNA"/>
</dbReference>
<evidence type="ECO:0000259" key="3">
    <source>
        <dbReference type="PROSITE" id="PS50263"/>
    </source>
</evidence>
<dbReference type="Gene3D" id="3.60.110.10">
    <property type="entry name" value="Carbon-nitrogen hydrolase"/>
    <property type="match status" value="1"/>
</dbReference>